<gene>
    <name evidence="1" type="ORF">AM493_01200</name>
</gene>
<evidence type="ECO:0000313" key="1">
    <source>
        <dbReference type="EMBL" id="KOS04811.1"/>
    </source>
</evidence>
<dbReference type="RefSeq" id="WP_054405855.1">
    <property type="nucleotide sequence ID" value="NZ_FOYA01000004.1"/>
</dbReference>
<dbReference type="STRING" id="1202724.AM493_01200"/>
<dbReference type="SMART" id="SM01234">
    <property type="entry name" value="Haemolytic"/>
    <property type="match status" value="1"/>
</dbReference>
<reference evidence="1 2" key="1">
    <citation type="submission" date="2015-08" db="EMBL/GenBank/DDBJ databases">
        <title>Whole genome sequence of Flavobacterium akiainvivens IK-1T, from decaying Wikstroemia oahuensis, an endemic Hawaiian shrub.</title>
        <authorList>
            <person name="Wan X."/>
            <person name="Hou S."/>
            <person name="Saito J."/>
            <person name="Donachie S."/>
        </authorList>
    </citation>
    <scope>NUCLEOTIDE SEQUENCE [LARGE SCALE GENOMIC DNA]</scope>
    <source>
        <strain evidence="1 2">IK-1</strain>
    </source>
</reference>
<dbReference type="PATRIC" id="fig|1202724.3.peg.240"/>
<evidence type="ECO:0000313" key="2">
    <source>
        <dbReference type="Proteomes" id="UP000037755"/>
    </source>
</evidence>
<sequence>MKHLLLIIIKLYWLIPVSKRRTCLFKKSCSHFVYDATAHKGLFAGLKALQYRYKTCRHGAYVYKNTITGNIEMVLPNNDIVAHNDIADNILAKLTQATT</sequence>
<dbReference type="NCBIfam" id="TIGR00278">
    <property type="entry name" value="membrane protein insertion efficiency factor YidD"/>
    <property type="match status" value="1"/>
</dbReference>
<name>A0A0M8MEW2_9FLAO</name>
<dbReference type="AlphaFoldDB" id="A0A0M8MEW2"/>
<dbReference type="EMBL" id="LIYD01000005">
    <property type="protein sequence ID" value="KOS04811.1"/>
    <property type="molecule type" value="Genomic_DNA"/>
</dbReference>
<proteinExistence type="predicted"/>
<keyword evidence="2" id="KW-1185">Reference proteome</keyword>
<dbReference type="Proteomes" id="UP000037755">
    <property type="component" value="Unassembled WGS sequence"/>
</dbReference>
<protein>
    <recommendedName>
        <fullName evidence="3">Membrane protein insertion efficiency factor YidD</fullName>
    </recommendedName>
</protein>
<organism evidence="1 2">
    <name type="scientific">Flavobacterium akiainvivens</name>
    <dbReference type="NCBI Taxonomy" id="1202724"/>
    <lineage>
        <taxon>Bacteria</taxon>
        <taxon>Pseudomonadati</taxon>
        <taxon>Bacteroidota</taxon>
        <taxon>Flavobacteriia</taxon>
        <taxon>Flavobacteriales</taxon>
        <taxon>Flavobacteriaceae</taxon>
        <taxon>Flavobacterium</taxon>
    </lineage>
</organism>
<dbReference type="OrthoDB" id="710170at2"/>
<dbReference type="Pfam" id="PF01809">
    <property type="entry name" value="YidD"/>
    <property type="match status" value="1"/>
</dbReference>
<accession>A0A0M8MEW2</accession>
<comment type="caution">
    <text evidence="1">The sequence shown here is derived from an EMBL/GenBank/DDBJ whole genome shotgun (WGS) entry which is preliminary data.</text>
</comment>
<dbReference type="InterPro" id="IPR002696">
    <property type="entry name" value="Membr_insert_effic_factor_YidD"/>
</dbReference>
<evidence type="ECO:0008006" key="3">
    <source>
        <dbReference type="Google" id="ProtNLM"/>
    </source>
</evidence>